<dbReference type="PANTHER" id="PTHR30537">
    <property type="entry name" value="HTH-TYPE TRANSCRIPTIONAL REGULATOR"/>
    <property type="match status" value="1"/>
</dbReference>
<dbReference type="Gene3D" id="3.40.190.290">
    <property type="match status" value="1"/>
</dbReference>
<dbReference type="GO" id="GO:0043565">
    <property type="term" value="F:sequence-specific DNA binding"/>
    <property type="evidence" value="ECO:0007669"/>
    <property type="project" value="TreeGrafter"/>
</dbReference>
<keyword evidence="2" id="KW-0805">Transcription regulation</keyword>
<dbReference type="InterPro" id="IPR058163">
    <property type="entry name" value="LysR-type_TF_proteobact-type"/>
</dbReference>
<evidence type="ECO:0000313" key="6">
    <source>
        <dbReference type="EMBL" id="MQT46793.1"/>
    </source>
</evidence>
<name>A0A7X1W7R4_9PSED</name>
<evidence type="ECO:0000313" key="9">
    <source>
        <dbReference type="Proteomes" id="UP000489190"/>
    </source>
</evidence>
<keyword evidence="4" id="KW-0804">Transcription</keyword>
<dbReference type="RefSeq" id="WP_153326371.1">
    <property type="nucleotide sequence ID" value="NZ_WIWI01000003.1"/>
</dbReference>
<dbReference type="Proteomes" id="UP000441404">
    <property type="component" value="Unassembled WGS sequence"/>
</dbReference>
<dbReference type="SUPFAM" id="SSF53850">
    <property type="entry name" value="Periplasmic binding protein-like II"/>
    <property type="match status" value="1"/>
</dbReference>
<feature type="domain" description="HTH lysR-type" evidence="5">
    <location>
        <begin position="44"/>
        <end position="89"/>
    </location>
</feature>
<dbReference type="AlphaFoldDB" id="A0A7X1W7R4"/>
<dbReference type="EMBL" id="WIWJ01000012">
    <property type="protein sequence ID" value="MQT46793.1"/>
    <property type="molecule type" value="Genomic_DNA"/>
</dbReference>
<dbReference type="PROSITE" id="PS50931">
    <property type="entry name" value="HTH_LYSR"/>
    <property type="match status" value="1"/>
</dbReference>
<evidence type="ECO:0000313" key="7">
    <source>
        <dbReference type="EMBL" id="MQT87898.1"/>
    </source>
</evidence>
<dbReference type="InterPro" id="IPR036388">
    <property type="entry name" value="WH-like_DNA-bd_sf"/>
</dbReference>
<dbReference type="Gene3D" id="1.10.10.10">
    <property type="entry name" value="Winged helix-like DNA-binding domain superfamily/Winged helix DNA-binding domain"/>
    <property type="match status" value="1"/>
</dbReference>
<proteinExistence type="inferred from homology"/>
<gene>
    <name evidence="7" type="ORF">GHO39_01790</name>
    <name evidence="6" type="ORF">GHO40_08645</name>
</gene>
<dbReference type="GO" id="GO:0006351">
    <property type="term" value="P:DNA-templated transcription"/>
    <property type="evidence" value="ECO:0007669"/>
    <property type="project" value="TreeGrafter"/>
</dbReference>
<evidence type="ECO:0000256" key="2">
    <source>
        <dbReference type="ARBA" id="ARBA00023015"/>
    </source>
</evidence>
<comment type="similarity">
    <text evidence="1">Belongs to the LysR transcriptional regulatory family.</text>
</comment>
<protein>
    <submittedName>
        <fullName evidence="6">LysR family transcriptional regulator</fullName>
    </submittedName>
</protein>
<evidence type="ECO:0000256" key="4">
    <source>
        <dbReference type="ARBA" id="ARBA00023163"/>
    </source>
</evidence>
<dbReference type="SUPFAM" id="SSF46785">
    <property type="entry name" value="Winged helix' DNA-binding domain"/>
    <property type="match status" value="1"/>
</dbReference>
<dbReference type="PANTHER" id="PTHR30537:SF3">
    <property type="entry name" value="TRANSCRIPTIONAL REGULATORY PROTEIN"/>
    <property type="match status" value="1"/>
</dbReference>
<organism evidence="6 8">
    <name type="scientific">Pseudomonas helleri</name>
    <dbReference type="NCBI Taxonomy" id="1608996"/>
    <lineage>
        <taxon>Bacteria</taxon>
        <taxon>Pseudomonadati</taxon>
        <taxon>Pseudomonadota</taxon>
        <taxon>Gammaproteobacteria</taxon>
        <taxon>Pseudomonadales</taxon>
        <taxon>Pseudomonadaceae</taxon>
        <taxon>Pseudomonas</taxon>
    </lineage>
</organism>
<dbReference type="InterPro" id="IPR000847">
    <property type="entry name" value="LysR_HTH_N"/>
</dbReference>
<comment type="caution">
    <text evidence="6">The sequence shown here is derived from an EMBL/GenBank/DDBJ whole genome shotgun (WGS) entry which is preliminary data.</text>
</comment>
<keyword evidence="3" id="KW-0238">DNA-binding</keyword>
<evidence type="ECO:0000256" key="3">
    <source>
        <dbReference type="ARBA" id="ARBA00023125"/>
    </source>
</evidence>
<sequence>MAFQESAAPQSNTGYRKSCELSEPRMLLANTLSSDVARFFLVSARCGCFTQAARSLNIKATLLRRQLTQLEDRLNCTLFNYQGRSLVLSPEGQRLQAQLIALADAEQLSVAMAEQPRIRLAVAETILHDILGRDLIALLRRNASIRLDIISLKNHHALRTVEADVVLWLSDMDPAPSGPSFAVESVRPLARLHYLPHIAKRYSRLMTRPETLDDLADYMLVQWQPDQQVQVLQPWNTLVEQRQAAVVHVHDYSLMLEMIRCGACIGLLPRYMSHFDRGLTAIPGLLPASLERQAWLAVNAAAAFPQEAQRLVDLIVSTFEGRKEWFD</sequence>
<evidence type="ECO:0000313" key="8">
    <source>
        <dbReference type="Proteomes" id="UP000441404"/>
    </source>
</evidence>
<dbReference type="Proteomes" id="UP000489190">
    <property type="component" value="Unassembled WGS sequence"/>
</dbReference>
<dbReference type="Pfam" id="PF00126">
    <property type="entry name" value="HTH_1"/>
    <property type="match status" value="1"/>
</dbReference>
<evidence type="ECO:0000259" key="5">
    <source>
        <dbReference type="PROSITE" id="PS50931"/>
    </source>
</evidence>
<dbReference type="InterPro" id="IPR005119">
    <property type="entry name" value="LysR_subst-bd"/>
</dbReference>
<dbReference type="EMBL" id="WIWI01000003">
    <property type="protein sequence ID" value="MQT87898.1"/>
    <property type="molecule type" value="Genomic_DNA"/>
</dbReference>
<dbReference type="GO" id="GO:0003700">
    <property type="term" value="F:DNA-binding transcription factor activity"/>
    <property type="evidence" value="ECO:0007669"/>
    <property type="project" value="InterPro"/>
</dbReference>
<dbReference type="InterPro" id="IPR036390">
    <property type="entry name" value="WH_DNA-bd_sf"/>
</dbReference>
<evidence type="ECO:0000256" key="1">
    <source>
        <dbReference type="ARBA" id="ARBA00009437"/>
    </source>
</evidence>
<reference evidence="8 9" key="1">
    <citation type="submission" date="2019-10" db="EMBL/GenBank/DDBJ databases">
        <title>Evaluation of single-gene subtyping targets for Pseudomonas.</title>
        <authorList>
            <person name="Reichler S.J."/>
            <person name="Orsi R.H."/>
            <person name="Wiedmann M."/>
            <person name="Martin N.H."/>
            <person name="Murphy S.I."/>
        </authorList>
    </citation>
    <scope>NUCLEOTIDE SEQUENCE [LARGE SCALE GENOMIC DNA]</scope>
    <source>
        <strain evidence="7 9">FSL R10-3254</strain>
        <strain evidence="6 8">FSL R10-3257</strain>
    </source>
</reference>
<dbReference type="Pfam" id="PF03466">
    <property type="entry name" value="LysR_substrate"/>
    <property type="match status" value="1"/>
</dbReference>
<accession>A0A7X1W7R4</accession>